<keyword evidence="2" id="KW-0489">Methyltransferase</keyword>
<dbReference type="Proteomes" id="UP000283433">
    <property type="component" value="Unassembled WGS sequence"/>
</dbReference>
<dbReference type="CDD" id="cd02440">
    <property type="entry name" value="AdoMet_MTases"/>
    <property type="match status" value="1"/>
</dbReference>
<dbReference type="PANTHER" id="PTHR39963:SF1">
    <property type="entry name" value="MNMC-LIKE METHYLTRANSFERASE DOMAIN-CONTAINING PROTEIN"/>
    <property type="match status" value="1"/>
</dbReference>
<organism evidence="2 3">
    <name type="scientific">Pelobium manganitolerans</name>
    <dbReference type="NCBI Taxonomy" id="1842495"/>
    <lineage>
        <taxon>Bacteria</taxon>
        <taxon>Pseudomonadati</taxon>
        <taxon>Bacteroidota</taxon>
        <taxon>Sphingobacteriia</taxon>
        <taxon>Sphingobacteriales</taxon>
        <taxon>Sphingobacteriaceae</taxon>
        <taxon>Pelobium</taxon>
    </lineage>
</organism>
<evidence type="ECO:0000259" key="1">
    <source>
        <dbReference type="Pfam" id="PF05430"/>
    </source>
</evidence>
<evidence type="ECO:0000313" key="3">
    <source>
        <dbReference type="Proteomes" id="UP000283433"/>
    </source>
</evidence>
<feature type="domain" description="MnmC-like methyltransferase" evidence="1">
    <location>
        <begin position="114"/>
        <end position="227"/>
    </location>
</feature>
<dbReference type="InterPro" id="IPR029063">
    <property type="entry name" value="SAM-dependent_MTases_sf"/>
</dbReference>
<dbReference type="AlphaFoldDB" id="A0A419S4A9"/>
<keyword evidence="2" id="KW-0808">Transferase</keyword>
<dbReference type="RefSeq" id="WP_120182463.1">
    <property type="nucleotide sequence ID" value="NZ_MBTA01000026.1"/>
</dbReference>
<gene>
    <name evidence="2" type="ORF">BCY91_08280</name>
</gene>
<comment type="caution">
    <text evidence="2">The sequence shown here is derived from an EMBL/GenBank/DDBJ whole genome shotgun (WGS) entry which is preliminary data.</text>
</comment>
<dbReference type="GO" id="GO:0016645">
    <property type="term" value="F:oxidoreductase activity, acting on the CH-NH group of donors"/>
    <property type="evidence" value="ECO:0007669"/>
    <property type="project" value="InterPro"/>
</dbReference>
<protein>
    <submittedName>
        <fullName evidence="2">tRNA (5-methylaminomethyl-2-thiouridylate)-methyltransferase</fullName>
    </submittedName>
</protein>
<keyword evidence="3" id="KW-1185">Reference proteome</keyword>
<dbReference type="PANTHER" id="PTHR39963">
    <property type="entry name" value="SLL0983 PROTEIN"/>
    <property type="match status" value="1"/>
</dbReference>
<dbReference type="Pfam" id="PF05430">
    <property type="entry name" value="Methyltransf_30"/>
    <property type="match status" value="1"/>
</dbReference>
<dbReference type="GO" id="GO:0004808">
    <property type="term" value="F:tRNA (5-methylaminomethyl-2-thiouridylate)(34)-methyltransferase activity"/>
    <property type="evidence" value="ECO:0007669"/>
    <property type="project" value="InterPro"/>
</dbReference>
<name>A0A419S4A9_9SPHI</name>
<accession>A0A419S4A9</accession>
<evidence type="ECO:0000313" key="2">
    <source>
        <dbReference type="EMBL" id="RKD14458.1"/>
    </source>
</evidence>
<dbReference type="GO" id="GO:0032259">
    <property type="term" value="P:methylation"/>
    <property type="evidence" value="ECO:0007669"/>
    <property type="project" value="UniProtKB-KW"/>
</dbReference>
<sequence>MDQDNSALQIVSTADGSKTIYNPFVGENYHSKHGALQESEHVFLNSGLRYYLADKNVDSASVLEVGFGTGLNFLLSADYCQAKELKLSYVGLEAYPLSKALLEETGYKNLVSANLWKSFVANYEDSLTQLQSITDFVKLSIVKGDAKVYQTVQKFDVIYFDAFASNHQPELWEEDFIKKVVSFLKPGGVFVTYAITGNLKRTMKALGLQVEKAPGAARKREMLRAVMGGECE</sequence>
<dbReference type="OrthoDB" id="9786494at2"/>
<dbReference type="NCBIfam" id="NF033855">
    <property type="entry name" value="tRNA_MNMC2"/>
    <property type="match status" value="1"/>
</dbReference>
<dbReference type="InterPro" id="IPR008471">
    <property type="entry name" value="MnmC-like_methylTransf"/>
</dbReference>
<dbReference type="SUPFAM" id="SSF53335">
    <property type="entry name" value="S-adenosyl-L-methionine-dependent methyltransferases"/>
    <property type="match status" value="1"/>
</dbReference>
<dbReference type="InterPro" id="IPR047785">
    <property type="entry name" value="tRNA_MNMC2"/>
</dbReference>
<dbReference type="EMBL" id="MBTA01000026">
    <property type="protein sequence ID" value="RKD14458.1"/>
    <property type="molecule type" value="Genomic_DNA"/>
</dbReference>
<reference evidence="2 3" key="1">
    <citation type="submission" date="2016-07" db="EMBL/GenBank/DDBJ databases">
        <title>Genome of Pelobium manganitolerans.</title>
        <authorList>
            <person name="Wu S."/>
            <person name="Wang G."/>
        </authorList>
    </citation>
    <scope>NUCLEOTIDE SEQUENCE [LARGE SCALE GENOMIC DNA]</scope>
    <source>
        <strain evidence="2 3">YS-25</strain>
    </source>
</reference>
<dbReference type="Gene3D" id="3.40.50.150">
    <property type="entry name" value="Vaccinia Virus protein VP39"/>
    <property type="match status" value="1"/>
</dbReference>
<proteinExistence type="predicted"/>